<name>A0A8J5N499_HOMAM</name>
<dbReference type="AlphaFoldDB" id="A0A8J5N499"/>
<accession>A0A8J5N499</accession>
<keyword evidence="3" id="KW-1185">Reference proteome</keyword>
<proteinExistence type="predicted"/>
<evidence type="ECO:0000256" key="1">
    <source>
        <dbReference type="SAM" id="MobiDB-lite"/>
    </source>
</evidence>
<reference evidence="2" key="1">
    <citation type="journal article" date="2021" name="Sci. Adv.">
        <title>The American lobster genome reveals insights on longevity, neural, and immune adaptations.</title>
        <authorList>
            <person name="Polinski J.M."/>
            <person name="Zimin A.V."/>
            <person name="Clark K.F."/>
            <person name="Kohn A.B."/>
            <person name="Sadowski N."/>
            <person name="Timp W."/>
            <person name="Ptitsyn A."/>
            <person name="Khanna P."/>
            <person name="Romanova D.Y."/>
            <person name="Williams P."/>
            <person name="Greenwood S.J."/>
            <person name="Moroz L.L."/>
            <person name="Walt D.R."/>
            <person name="Bodnar A.G."/>
        </authorList>
    </citation>
    <scope>NUCLEOTIDE SEQUENCE</scope>
    <source>
        <strain evidence="2">GMGI-L3</strain>
    </source>
</reference>
<dbReference type="Proteomes" id="UP000747542">
    <property type="component" value="Unassembled WGS sequence"/>
</dbReference>
<dbReference type="EMBL" id="JAHLQT010010178">
    <property type="protein sequence ID" value="KAG7173061.1"/>
    <property type="molecule type" value="Genomic_DNA"/>
</dbReference>
<feature type="non-terminal residue" evidence="2">
    <location>
        <position position="1"/>
    </location>
</feature>
<evidence type="ECO:0000313" key="3">
    <source>
        <dbReference type="Proteomes" id="UP000747542"/>
    </source>
</evidence>
<organism evidence="2 3">
    <name type="scientific">Homarus americanus</name>
    <name type="common">American lobster</name>
    <dbReference type="NCBI Taxonomy" id="6706"/>
    <lineage>
        <taxon>Eukaryota</taxon>
        <taxon>Metazoa</taxon>
        <taxon>Ecdysozoa</taxon>
        <taxon>Arthropoda</taxon>
        <taxon>Crustacea</taxon>
        <taxon>Multicrustacea</taxon>
        <taxon>Malacostraca</taxon>
        <taxon>Eumalacostraca</taxon>
        <taxon>Eucarida</taxon>
        <taxon>Decapoda</taxon>
        <taxon>Pleocyemata</taxon>
        <taxon>Astacidea</taxon>
        <taxon>Nephropoidea</taxon>
        <taxon>Nephropidae</taxon>
        <taxon>Homarus</taxon>
    </lineage>
</organism>
<feature type="region of interest" description="Disordered" evidence="1">
    <location>
        <begin position="1"/>
        <end position="22"/>
    </location>
</feature>
<protein>
    <submittedName>
        <fullName evidence="2">Uncharacterized protein</fullName>
    </submittedName>
</protein>
<evidence type="ECO:0000313" key="2">
    <source>
        <dbReference type="EMBL" id="KAG7173061.1"/>
    </source>
</evidence>
<comment type="caution">
    <text evidence="2">The sequence shown here is derived from an EMBL/GenBank/DDBJ whole genome shotgun (WGS) entry which is preliminary data.</text>
</comment>
<sequence>MKKNIGRGNYWETLSTHGPDKRKASVITMAEPHPQYPNKIHKVTQTGFDGPQLLHHPASNVYGNKNHLNSIVVPVVPNEEKTATYEDSGKIFTPQPYQPAYSYGHLTGQLSD</sequence>
<gene>
    <name evidence="2" type="ORF">Hamer_G008583</name>
</gene>